<dbReference type="Gene3D" id="3.40.50.2300">
    <property type="match status" value="2"/>
</dbReference>
<comment type="similarity">
    <text evidence="2">Belongs to the bacterial solute-binding protein 2 family.</text>
</comment>
<protein>
    <submittedName>
        <fullName evidence="6">Sugar ABC transporter substrate-binding protein</fullName>
    </submittedName>
</protein>
<feature type="signal peptide" evidence="4">
    <location>
        <begin position="1"/>
        <end position="27"/>
    </location>
</feature>
<evidence type="ECO:0000313" key="7">
    <source>
        <dbReference type="Proteomes" id="UP000321776"/>
    </source>
</evidence>
<organism evidence="6 7">
    <name type="scientific">Paraburkholderia azotifigens</name>
    <dbReference type="NCBI Taxonomy" id="2057004"/>
    <lineage>
        <taxon>Bacteria</taxon>
        <taxon>Pseudomonadati</taxon>
        <taxon>Pseudomonadota</taxon>
        <taxon>Betaproteobacteria</taxon>
        <taxon>Burkholderiales</taxon>
        <taxon>Burkholderiaceae</taxon>
        <taxon>Paraburkholderia</taxon>
    </lineage>
</organism>
<dbReference type="RefSeq" id="WP_147237378.1">
    <property type="nucleotide sequence ID" value="NZ_VOQS01000005.1"/>
</dbReference>
<evidence type="ECO:0000313" key="6">
    <source>
        <dbReference type="EMBL" id="TXC79760.1"/>
    </source>
</evidence>
<reference evidence="6 7" key="1">
    <citation type="journal article" date="2018" name="Int. J. Syst. Evol. Microbiol.">
        <title>Paraburkholderia azotifigens sp. nov., a nitrogen-fixing bacterium isolated from paddy soil.</title>
        <authorList>
            <person name="Choi G.M."/>
            <person name="Im W.T."/>
        </authorList>
    </citation>
    <scope>NUCLEOTIDE SEQUENCE [LARGE SCALE GENOMIC DNA]</scope>
    <source>
        <strain evidence="6 7">NF 2-5-3</strain>
    </source>
</reference>
<feature type="chain" id="PRO_5022900322" evidence="4">
    <location>
        <begin position="28"/>
        <end position="317"/>
    </location>
</feature>
<dbReference type="EMBL" id="VOQS01000005">
    <property type="protein sequence ID" value="TXC79760.1"/>
    <property type="molecule type" value="Genomic_DNA"/>
</dbReference>
<dbReference type="Proteomes" id="UP000321776">
    <property type="component" value="Unassembled WGS sequence"/>
</dbReference>
<dbReference type="Pfam" id="PF13407">
    <property type="entry name" value="Peripla_BP_4"/>
    <property type="match status" value="1"/>
</dbReference>
<name>A0A5C6V4R9_9BURK</name>
<dbReference type="PANTHER" id="PTHR46847:SF1">
    <property type="entry name" value="D-ALLOSE-BINDING PERIPLASMIC PROTEIN-RELATED"/>
    <property type="match status" value="1"/>
</dbReference>
<dbReference type="GO" id="GO:0030313">
    <property type="term" value="C:cell envelope"/>
    <property type="evidence" value="ECO:0007669"/>
    <property type="project" value="UniProtKB-SubCell"/>
</dbReference>
<dbReference type="InterPro" id="IPR025997">
    <property type="entry name" value="SBP_2_dom"/>
</dbReference>
<dbReference type="SUPFAM" id="SSF53822">
    <property type="entry name" value="Periplasmic binding protein-like I"/>
    <property type="match status" value="1"/>
</dbReference>
<dbReference type="CDD" id="cd06317">
    <property type="entry name" value="PBP1_ABC_sugar_binding-like"/>
    <property type="match status" value="1"/>
</dbReference>
<proteinExistence type="inferred from homology"/>
<comment type="caution">
    <text evidence="6">The sequence shown here is derived from an EMBL/GenBank/DDBJ whole genome shotgun (WGS) entry which is preliminary data.</text>
</comment>
<keyword evidence="3 4" id="KW-0732">Signal</keyword>
<dbReference type="AlphaFoldDB" id="A0A5C6V4R9"/>
<evidence type="ECO:0000256" key="3">
    <source>
        <dbReference type="ARBA" id="ARBA00022729"/>
    </source>
</evidence>
<feature type="domain" description="Periplasmic binding protein" evidence="5">
    <location>
        <begin position="34"/>
        <end position="289"/>
    </location>
</feature>
<evidence type="ECO:0000256" key="2">
    <source>
        <dbReference type="ARBA" id="ARBA00007639"/>
    </source>
</evidence>
<gene>
    <name evidence="6" type="ORF">FRZ40_36090</name>
</gene>
<evidence type="ECO:0000256" key="1">
    <source>
        <dbReference type="ARBA" id="ARBA00004196"/>
    </source>
</evidence>
<dbReference type="PANTHER" id="PTHR46847">
    <property type="entry name" value="D-ALLOSE-BINDING PERIPLASMIC PROTEIN-RELATED"/>
    <property type="match status" value="1"/>
</dbReference>
<sequence length="317" mass="32890">MNKVLRFAFSCSVALMGLAGFSAPAPAAGTPTYALIVINQQAAFFNQMRAGAEEEAKKRGVKLVVFNANDVSSAQVNAIDDYVQQKVDGIVVDAIDVNAVRGAIRNATAAGIPVVGLDAVLPPGPQKAQVAVDNTVGSRELAARYLDYVAKNPQGSAHIGIVGALSSVIQNTRQKIFQDVIAASGKVTVAGVVDGQNTQDVALSAAENLLTANPDLDAIYATGEPAMLGAIAAVQAQGRADKVKVIGWDLAPEVIRGIDRGVVLGVLQQDPPAMGRAAIAQIDNAHNGKPVQQVVMTPVTYVTKANVGAYRNLFAAK</sequence>
<comment type="subcellular location">
    <subcellularLocation>
        <location evidence="1">Cell envelope</location>
    </subcellularLocation>
</comment>
<dbReference type="InterPro" id="IPR028082">
    <property type="entry name" value="Peripla_BP_I"/>
</dbReference>
<evidence type="ECO:0000256" key="4">
    <source>
        <dbReference type="SAM" id="SignalP"/>
    </source>
</evidence>
<evidence type="ECO:0000259" key="5">
    <source>
        <dbReference type="Pfam" id="PF13407"/>
    </source>
</evidence>
<dbReference type="GO" id="GO:0030246">
    <property type="term" value="F:carbohydrate binding"/>
    <property type="evidence" value="ECO:0007669"/>
    <property type="project" value="UniProtKB-ARBA"/>
</dbReference>
<accession>A0A5C6V4R9</accession>